<accession>A0A5C5VAH5</accession>
<name>A0A5C5VAH5_9PLAN</name>
<reference evidence="2 3" key="1">
    <citation type="submission" date="2019-02" db="EMBL/GenBank/DDBJ databases">
        <title>Deep-cultivation of Planctomycetes and their phenomic and genomic characterization uncovers novel biology.</title>
        <authorList>
            <person name="Wiegand S."/>
            <person name="Jogler M."/>
            <person name="Boedeker C."/>
            <person name="Pinto D."/>
            <person name="Vollmers J."/>
            <person name="Rivas-Marin E."/>
            <person name="Kohn T."/>
            <person name="Peeters S.H."/>
            <person name="Heuer A."/>
            <person name="Rast P."/>
            <person name="Oberbeckmann S."/>
            <person name="Bunk B."/>
            <person name="Jeske O."/>
            <person name="Meyerdierks A."/>
            <person name="Storesund J.E."/>
            <person name="Kallscheuer N."/>
            <person name="Luecker S."/>
            <person name="Lage O.M."/>
            <person name="Pohl T."/>
            <person name="Merkel B.J."/>
            <person name="Hornburger P."/>
            <person name="Mueller R.-W."/>
            <person name="Bruemmer F."/>
            <person name="Labrenz M."/>
            <person name="Spormann A.M."/>
            <person name="Op Den Camp H."/>
            <person name="Overmann J."/>
            <person name="Amann R."/>
            <person name="Jetten M.S.M."/>
            <person name="Mascher T."/>
            <person name="Medema M.H."/>
            <person name="Devos D.P."/>
            <person name="Kaster A.-K."/>
            <person name="Ovreas L."/>
            <person name="Rohde M."/>
            <person name="Galperin M.Y."/>
            <person name="Jogler C."/>
        </authorList>
    </citation>
    <scope>NUCLEOTIDE SEQUENCE [LARGE SCALE GENOMIC DNA]</scope>
    <source>
        <strain evidence="2 3">KOR42</strain>
    </source>
</reference>
<dbReference type="OrthoDB" id="285475at2"/>
<dbReference type="Proteomes" id="UP000317243">
    <property type="component" value="Unassembled WGS sequence"/>
</dbReference>
<comment type="caution">
    <text evidence="2">The sequence shown here is derived from an EMBL/GenBank/DDBJ whole genome shotgun (WGS) entry which is preliminary data.</text>
</comment>
<dbReference type="EMBL" id="SIHI01000086">
    <property type="protein sequence ID" value="TWT34973.1"/>
    <property type="molecule type" value="Genomic_DNA"/>
</dbReference>
<organism evidence="2 3">
    <name type="scientific">Thalassoglobus neptunius</name>
    <dbReference type="NCBI Taxonomy" id="1938619"/>
    <lineage>
        <taxon>Bacteria</taxon>
        <taxon>Pseudomonadati</taxon>
        <taxon>Planctomycetota</taxon>
        <taxon>Planctomycetia</taxon>
        <taxon>Planctomycetales</taxon>
        <taxon>Planctomycetaceae</taxon>
        <taxon>Thalassoglobus</taxon>
    </lineage>
</organism>
<feature type="region of interest" description="Disordered" evidence="1">
    <location>
        <begin position="1"/>
        <end position="29"/>
    </location>
</feature>
<dbReference type="RefSeq" id="WP_146512580.1">
    <property type="nucleotide sequence ID" value="NZ_SIHI01000086.1"/>
</dbReference>
<protein>
    <submittedName>
        <fullName evidence="2">Uncharacterized protein</fullName>
    </submittedName>
</protein>
<proteinExistence type="predicted"/>
<keyword evidence="3" id="KW-1185">Reference proteome</keyword>
<evidence type="ECO:0000256" key="1">
    <source>
        <dbReference type="SAM" id="MobiDB-lite"/>
    </source>
</evidence>
<evidence type="ECO:0000313" key="2">
    <source>
        <dbReference type="EMBL" id="TWT34973.1"/>
    </source>
</evidence>
<gene>
    <name evidence="2" type="ORF">KOR42_53520</name>
</gene>
<dbReference type="AlphaFoldDB" id="A0A5C5VAH5"/>
<sequence>MMQVKRTVQIDVGTRGRRRRSEREQAAVPSGRIPRVSRLMALAIKFDSLINDGIISDQSELARLAHVTQPRMTQIMNLLHLAPDIQEQLLFLPRVISGRDPVHERMLRPVAAEVSWTKQRKMWSELSSND</sequence>
<evidence type="ECO:0000313" key="3">
    <source>
        <dbReference type="Proteomes" id="UP000317243"/>
    </source>
</evidence>